<dbReference type="GeneID" id="37157764"/>
<feature type="transmembrane region" description="Helical" evidence="1">
    <location>
        <begin position="47"/>
        <end position="66"/>
    </location>
</feature>
<dbReference type="EMBL" id="KZ825056">
    <property type="protein sequence ID" value="RAH60972.1"/>
    <property type="molecule type" value="Genomic_DNA"/>
</dbReference>
<keyword evidence="1" id="KW-0472">Membrane</keyword>
<keyword evidence="1" id="KW-0812">Transmembrane</keyword>
<reference evidence="2 3" key="1">
    <citation type="submission" date="2018-02" db="EMBL/GenBank/DDBJ databases">
        <title>The genomes of Aspergillus section Nigri reveals drivers in fungal speciation.</title>
        <authorList>
            <consortium name="DOE Joint Genome Institute"/>
            <person name="Vesth T.C."/>
            <person name="Nybo J."/>
            <person name="Theobald S."/>
            <person name="Brandl J."/>
            <person name="Frisvad J.C."/>
            <person name="Nielsen K.F."/>
            <person name="Lyhne E.K."/>
            <person name="Kogle M.E."/>
            <person name="Kuo A."/>
            <person name="Riley R."/>
            <person name="Clum A."/>
            <person name="Nolan M."/>
            <person name="Lipzen A."/>
            <person name="Salamov A."/>
            <person name="Henrissat B."/>
            <person name="Wiebenga A."/>
            <person name="De vries R.P."/>
            <person name="Grigoriev I.V."/>
            <person name="Mortensen U.H."/>
            <person name="Andersen M.R."/>
            <person name="Baker S.E."/>
        </authorList>
    </citation>
    <scope>NUCLEOTIDE SEQUENCE [LARGE SCALE GENOMIC DNA]</scope>
    <source>
        <strain evidence="2 3">CBS 112811</strain>
    </source>
</reference>
<proteinExistence type="predicted"/>
<evidence type="ECO:0000313" key="2">
    <source>
        <dbReference type="EMBL" id="RAH60972.1"/>
    </source>
</evidence>
<organism evidence="2 3">
    <name type="scientific">Aspergillus piperis CBS 112811</name>
    <dbReference type="NCBI Taxonomy" id="1448313"/>
    <lineage>
        <taxon>Eukaryota</taxon>
        <taxon>Fungi</taxon>
        <taxon>Dikarya</taxon>
        <taxon>Ascomycota</taxon>
        <taxon>Pezizomycotina</taxon>
        <taxon>Eurotiomycetes</taxon>
        <taxon>Eurotiomycetidae</taxon>
        <taxon>Eurotiales</taxon>
        <taxon>Aspergillaceae</taxon>
        <taxon>Aspergillus</taxon>
        <taxon>Aspergillus subgen. Circumdati</taxon>
    </lineage>
</organism>
<gene>
    <name evidence="2" type="ORF">BO85DRAFT_183029</name>
</gene>
<evidence type="ECO:0000256" key="1">
    <source>
        <dbReference type="SAM" id="Phobius"/>
    </source>
</evidence>
<sequence length="87" mass="9699">MHPTLDTPSLCAPILCTNQRHALACIVLSSVSTPVSLIWIWPAQSQITIFFLTLIINSFFVFFGPLSRCLSCISTPGRYTKKWAARV</sequence>
<dbReference type="RefSeq" id="XP_025518894.1">
    <property type="nucleotide sequence ID" value="XM_025654362.1"/>
</dbReference>
<accession>A0A8G1R9J5</accession>
<dbReference type="AlphaFoldDB" id="A0A8G1R9J5"/>
<keyword evidence="3" id="KW-1185">Reference proteome</keyword>
<feature type="transmembrane region" description="Helical" evidence="1">
    <location>
        <begin position="21"/>
        <end position="41"/>
    </location>
</feature>
<protein>
    <submittedName>
        <fullName evidence="2">Uncharacterized protein</fullName>
    </submittedName>
</protein>
<name>A0A8G1R9J5_9EURO</name>
<dbReference type="Proteomes" id="UP000249526">
    <property type="component" value="Unassembled WGS sequence"/>
</dbReference>
<evidence type="ECO:0000313" key="3">
    <source>
        <dbReference type="Proteomes" id="UP000249526"/>
    </source>
</evidence>
<keyword evidence="1" id="KW-1133">Transmembrane helix</keyword>